<keyword evidence="6" id="KW-0411">Iron-sulfur</keyword>
<comment type="caution">
    <text evidence="7">The sequence shown here is derived from an EMBL/GenBank/DDBJ whole genome shotgun (WGS) entry which is preliminary data.</text>
</comment>
<dbReference type="EMBL" id="BARU01012920">
    <property type="protein sequence ID" value="GAH31845.1"/>
    <property type="molecule type" value="Genomic_DNA"/>
</dbReference>
<accession>X1FH38</accession>
<dbReference type="SUPFAM" id="SSF102114">
    <property type="entry name" value="Radical SAM enzymes"/>
    <property type="match status" value="1"/>
</dbReference>
<dbReference type="InterPro" id="IPR058240">
    <property type="entry name" value="rSAM_sf"/>
</dbReference>
<dbReference type="InterPro" id="IPR013785">
    <property type="entry name" value="Aldolase_TIM"/>
</dbReference>
<dbReference type="GO" id="GO:0051539">
    <property type="term" value="F:4 iron, 4 sulfur cluster binding"/>
    <property type="evidence" value="ECO:0007669"/>
    <property type="project" value="UniProtKB-KW"/>
</dbReference>
<evidence type="ECO:0000256" key="3">
    <source>
        <dbReference type="ARBA" id="ARBA00022691"/>
    </source>
</evidence>
<gene>
    <name evidence="7" type="ORF">S03H2_23591</name>
</gene>
<proteinExistence type="predicted"/>
<feature type="non-terminal residue" evidence="7">
    <location>
        <position position="1"/>
    </location>
</feature>
<dbReference type="InterPro" id="IPR034457">
    <property type="entry name" value="Organic_radical-activating"/>
</dbReference>
<dbReference type="PANTHER" id="PTHR30352:SF22">
    <property type="entry name" value="PYRUVATE FORMATE-LYASE ACTIVATING ENZYME HOMOLOG"/>
    <property type="match status" value="1"/>
</dbReference>
<name>X1FH38_9ZZZZ</name>
<evidence type="ECO:0000256" key="4">
    <source>
        <dbReference type="ARBA" id="ARBA00022723"/>
    </source>
</evidence>
<dbReference type="PANTHER" id="PTHR30352">
    <property type="entry name" value="PYRUVATE FORMATE-LYASE-ACTIVATING ENZYME"/>
    <property type="match status" value="1"/>
</dbReference>
<dbReference type="Gene3D" id="3.20.20.70">
    <property type="entry name" value="Aldolase class I"/>
    <property type="match status" value="1"/>
</dbReference>
<evidence type="ECO:0000256" key="1">
    <source>
        <dbReference type="ARBA" id="ARBA00001966"/>
    </source>
</evidence>
<dbReference type="GO" id="GO:0046872">
    <property type="term" value="F:metal ion binding"/>
    <property type="evidence" value="ECO:0007669"/>
    <property type="project" value="UniProtKB-KW"/>
</dbReference>
<evidence type="ECO:0008006" key="8">
    <source>
        <dbReference type="Google" id="ProtNLM"/>
    </source>
</evidence>
<keyword evidence="5" id="KW-0408">Iron</keyword>
<keyword evidence="3" id="KW-0949">S-adenosyl-L-methionine</keyword>
<evidence type="ECO:0000256" key="6">
    <source>
        <dbReference type="ARBA" id="ARBA00023014"/>
    </source>
</evidence>
<dbReference type="AlphaFoldDB" id="X1FH38"/>
<organism evidence="7">
    <name type="scientific">marine sediment metagenome</name>
    <dbReference type="NCBI Taxonomy" id="412755"/>
    <lineage>
        <taxon>unclassified sequences</taxon>
        <taxon>metagenomes</taxon>
        <taxon>ecological metagenomes</taxon>
    </lineage>
</organism>
<keyword evidence="4" id="KW-0479">Metal-binding</keyword>
<evidence type="ECO:0000256" key="2">
    <source>
        <dbReference type="ARBA" id="ARBA00022485"/>
    </source>
</evidence>
<evidence type="ECO:0000313" key="7">
    <source>
        <dbReference type="EMBL" id="GAH31845.1"/>
    </source>
</evidence>
<evidence type="ECO:0000256" key="5">
    <source>
        <dbReference type="ARBA" id="ARBA00023004"/>
    </source>
</evidence>
<sequence length="172" mass="19769">NLAEIILEKIKNDGERRIFRICWEWNGSGNRNLVEKCMEIAIKTGGNIKFDLKSFSEKLNLAMCGVSNKRTYENFKFLAENYFGTRGKEMPEISACTLMVPGYINHEEVEQIAKFVSELNSEIPYSLLVFHGDYQMKDLPITPRKQAEKCLEVAKIYLKNVNLGNKFLLGFS</sequence>
<keyword evidence="2" id="KW-0004">4Fe-4S</keyword>
<comment type="cofactor">
    <cofactor evidence="1">
        <name>[4Fe-4S] cluster</name>
        <dbReference type="ChEBI" id="CHEBI:49883"/>
    </cofactor>
</comment>
<reference evidence="7" key="1">
    <citation type="journal article" date="2014" name="Front. Microbiol.">
        <title>High frequency of phylogenetically diverse reductive dehalogenase-homologous genes in deep subseafloor sedimentary metagenomes.</title>
        <authorList>
            <person name="Kawai M."/>
            <person name="Futagami T."/>
            <person name="Toyoda A."/>
            <person name="Takaki Y."/>
            <person name="Nishi S."/>
            <person name="Hori S."/>
            <person name="Arai W."/>
            <person name="Tsubouchi T."/>
            <person name="Morono Y."/>
            <person name="Uchiyama I."/>
            <person name="Ito T."/>
            <person name="Fujiyama A."/>
            <person name="Inagaki F."/>
            <person name="Takami H."/>
        </authorList>
    </citation>
    <scope>NUCLEOTIDE SEQUENCE</scope>
    <source>
        <strain evidence="7">Expedition CK06-06</strain>
    </source>
</reference>
<protein>
    <recommendedName>
        <fullName evidence="8">Radical SAM core domain-containing protein</fullName>
    </recommendedName>
</protein>